<accession>A0A7J7PC31</accession>
<feature type="compositionally biased region" description="Basic residues" evidence="1">
    <location>
        <begin position="18"/>
        <end position="28"/>
    </location>
</feature>
<sequence>MGKGRRRSREPGKETSSKKFKRLKRRTKGKGERQKKTNAIKKDKKAEEDDIPLKKEDLTNEQFDHWKKGNKKDDADEKDVEEKVKSIKEEQPQVAKEEEVQEMAESKNGDEKVDDVENDGEEKESEEEQSQTKESKKEVEQSKEEEDVDEASQTKESKEEVEQSKEEVAEGKDDDDRNSEKKPDLMQVIKEMVVDQTNLVLMESEVDITLKKRHALTDAEINKIAFKMACRINQLHSHLNELLLGVLLQLLFKDPSSRMGKTRSLMCTVKH</sequence>
<feature type="compositionally biased region" description="Basic and acidic residues" evidence="1">
    <location>
        <begin position="29"/>
        <end position="111"/>
    </location>
</feature>
<protein>
    <submittedName>
        <fullName evidence="2">Uncharacterized protein</fullName>
    </submittedName>
</protein>
<dbReference type="AlphaFoldDB" id="A0A7J7PC31"/>
<feature type="compositionally biased region" description="Acidic residues" evidence="1">
    <location>
        <begin position="112"/>
        <end position="129"/>
    </location>
</feature>
<dbReference type="Proteomes" id="UP000541444">
    <property type="component" value="Unassembled WGS sequence"/>
</dbReference>
<proteinExistence type="predicted"/>
<feature type="compositionally biased region" description="Basic and acidic residues" evidence="1">
    <location>
        <begin position="130"/>
        <end position="142"/>
    </location>
</feature>
<comment type="caution">
    <text evidence="2">The sequence shown here is derived from an EMBL/GenBank/DDBJ whole genome shotgun (WGS) entry which is preliminary data.</text>
</comment>
<feature type="compositionally biased region" description="Basic and acidic residues" evidence="1">
    <location>
        <begin position="152"/>
        <end position="184"/>
    </location>
</feature>
<dbReference type="EMBL" id="JACGCM010000018">
    <property type="protein sequence ID" value="KAF6176903.1"/>
    <property type="molecule type" value="Genomic_DNA"/>
</dbReference>
<feature type="region of interest" description="Disordered" evidence="1">
    <location>
        <begin position="1"/>
        <end position="184"/>
    </location>
</feature>
<gene>
    <name evidence="2" type="ORF">GIB67_030586</name>
</gene>
<keyword evidence="3" id="KW-1185">Reference proteome</keyword>
<reference evidence="2 3" key="1">
    <citation type="journal article" date="2020" name="IScience">
        <title>Genome Sequencing of the Endangered Kingdonia uniflora (Circaeasteraceae, Ranunculales) Reveals Potential Mechanisms of Evolutionary Specialization.</title>
        <authorList>
            <person name="Sun Y."/>
            <person name="Deng T."/>
            <person name="Zhang A."/>
            <person name="Moore M.J."/>
            <person name="Landis J.B."/>
            <person name="Lin N."/>
            <person name="Zhang H."/>
            <person name="Zhang X."/>
            <person name="Huang J."/>
            <person name="Zhang X."/>
            <person name="Sun H."/>
            <person name="Wang H."/>
        </authorList>
    </citation>
    <scope>NUCLEOTIDE SEQUENCE [LARGE SCALE GENOMIC DNA]</scope>
    <source>
        <strain evidence="2">TB1705</strain>
        <tissue evidence="2">Leaf</tissue>
    </source>
</reference>
<evidence type="ECO:0000313" key="2">
    <source>
        <dbReference type="EMBL" id="KAF6176903.1"/>
    </source>
</evidence>
<evidence type="ECO:0000256" key="1">
    <source>
        <dbReference type="SAM" id="MobiDB-lite"/>
    </source>
</evidence>
<evidence type="ECO:0000313" key="3">
    <source>
        <dbReference type="Proteomes" id="UP000541444"/>
    </source>
</evidence>
<name>A0A7J7PC31_9MAGN</name>
<organism evidence="2 3">
    <name type="scientific">Kingdonia uniflora</name>
    <dbReference type="NCBI Taxonomy" id="39325"/>
    <lineage>
        <taxon>Eukaryota</taxon>
        <taxon>Viridiplantae</taxon>
        <taxon>Streptophyta</taxon>
        <taxon>Embryophyta</taxon>
        <taxon>Tracheophyta</taxon>
        <taxon>Spermatophyta</taxon>
        <taxon>Magnoliopsida</taxon>
        <taxon>Ranunculales</taxon>
        <taxon>Circaeasteraceae</taxon>
        <taxon>Kingdonia</taxon>
    </lineage>
</organism>